<evidence type="ECO:0000259" key="4">
    <source>
        <dbReference type="Pfam" id="PF07804"/>
    </source>
</evidence>
<reference evidence="5" key="1">
    <citation type="journal article" date="2014" name="Int. J. Syst. Evol. Microbiol.">
        <title>Complete genome sequence of Corynebacterium casei LMG S-19264T (=DSM 44701T), isolated from a smear-ripened cheese.</title>
        <authorList>
            <consortium name="US DOE Joint Genome Institute (JGI-PGF)"/>
            <person name="Walter F."/>
            <person name="Albersmeier A."/>
            <person name="Kalinowski J."/>
            <person name="Ruckert C."/>
        </authorList>
    </citation>
    <scope>NUCLEOTIDE SEQUENCE</scope>
    <source>
        <strain evidence="5">CGMCC 1.15425</strain>
    </source>
</reference>
<comment type="caution">
    <text evidence="5">The sequence shown here is derived from an EMBL/GenBank/DDBJ whole genome shotgun (WGS) entry which is preliminary data.</text>
</comment>
<proteinExistence type="inferred from homology"/>
<evidence type="ECO:0000256" key="3">
    <source>
        <dbReference type="ARBA" id="ARBA00022777"/>
    </source>
</evidence>
<dbReference type="Proteomes" id="UP000627715">
    <property type="component" value="Unassembled WGS sequence"/>
</dbReference>
<evidence type="ECO:0000256" key="2">
    <source>
        <dbReference type="ARBA" id="ARBA00022679"/>
    </source>
</evidence>
<dbReference type="InterPro" id="IPR016869">
    <property type="entry name" value="UCP028135_HipA-like"/>
</dbReference>
<organism evidence="5 6">
    <name type="scientific">Pseudohongiella nitratireducens</name>
    <dbReference type="NCBI Taxonomy" id="1768907"/>
    <lineage>
        <taxon>Bacteria</taxon>
        <taxon>Pseudomonadati</taxon>
        <taxon>Pseudomonadota</taxon>
        <taxon>Gammaproteobacteria</taxon>
        <taxon>Pseudomonadales</taxon>
        <taxon>Pseudohongiellaceae</taxon>
        <taxon>Pseudohongiella</taxon>
    </lineage>
</organism>
<feature type="domain" description="HipA-like C-terminal" evidence="4">
    <location>
        <begin position="167"/>
        <end position="387"/>
    </location>
</feature>
<dbReference type="PANTHER" id="PTHR37419">
    <property type="entry name" value="SERINE/THREONINE-PROTEIN KINASE TOXIN HIPA"/>
    <property type="match status" value="1"/>
</dbReference>
<keyword evidence="6" id="KW-1185">Reference proteome</keyword>
<evidence type="ECO:0000313" key="6">
    <source>
        <dbReference type="Proteomes" id="UP000627715"/>
    </source>
</evidence>
<dbReference type="PANTHER" id="PTHR37419:SF8">
    <property type="entry name" value="TOXIN YJJJ"/>
    <property type="match status" value="1"/>
</dbReference>
<reference evidence="5" key="2">
    <citation type="submission" date="2020-09" db="EMBL/GenBank/DDBJ databases">
        <authorList>
            <person name="Sun Q."/>
            <person name="Zhou Y."/>
        </authorList>
    </citation>
    <scope>NUCLEOTIDE SEQUENCE</scope>
    <source>
        <strain evidence="5">CGMCC 1.15425</strain>
    </source>
</reference>
<dbReference type="EMBL" id="BMIY01000006">
    <property type="protein sequence ID" value="GGG59784.1"/>
    <property type="molecule type" value="Genomic_DNA"/>
</dbReference>
<accession>A0A917GX64</accession>
<dbReference type="InterPro" id="IPR012893">
    <property type="entry name" value="HipA-like_C"/>
</dbReference>
<gene>
    <name evidence="5" type="ORF">GCM10011403_16360</name>
</gene>
<keyword evidence="3" id="KW-0418">Kinase</keyword>
<evidence type="ECO:0000313" key="5">
    <source>
        <dbReference type="EMBL" id="GGG59784.1"/>
    </source>
</evidence>
<comment type="similarity">
    <text evidence="1">Belongs to the HipA Ser/Thr kinase family.</text>
</comment>
<name>A0A917GX64_9GAMM</name>
<evidence type="ECO:0000256" key="1">
    <source>
        <dbReference type="ARBA" id="ARBA00010164"/>
    </source>
</evidence>
<dbReference type="AlphaFoldDB" id="A0A917GX64"/>
<sequence length="444" mass="50079">MNLTIQALLDGGWVDIAELTLSDPEKGRYGTSKLAYSSIEYTLEYLDRRDTPACSINLPVAIAETYRRPTWFTFLNDIIPSGAARRYWVQLLGLSGQSGPAQDSELLSKGTIAPIGNLRIKEALPEKVSGSQLRQYRFNDEDVCERQTDFLEYAQEIGAASGGATGAGGEAPKLLLRRSSKGEVWIDTWQDDACNLDQHYLVKFPRNNRSEIDCDILRAEYHYYLELDALGVETVDVSKLRLLEGSTYPSLWIPRFDVSYETGREQRFGLESIYSVMEQEPGSFLNHFDVLRKLVEVLHECNHKFDSSTFVAEWVRRDLLNVAFGNSDNHGRNSALLKRPHHIDLAPVYDFAPMKADPEGITRTTKWGIPFEEGGNFNWINICSELSDIADPAQILNTLKAQASALSGLGQRLRNRGVSSNIINMPTFGFSRLDEKLKRWQLLT</sequence>
<dbReference type="RefSeq" id="WP_068812383.1">
    <property type="nucleotide sequence ID" value="NZ_BMIY01000006.1"/>
</dbReference>
<dbReference type="GO" id="GO:0005829">
    <property type="term" value="C:cytosol"/>
    <property type="evidence" value="ECO:0007669"/>
    <property type="project" value="TreeGrafter"/>
</dbReference>
<keyword evidence="2" id="KW-0808">Transferase</keyword>
<dbReference type="PIRSF" id="PIRSF028135">
    <property type="entry name" value="UCP028135_HipA-like"/>
    <property type="match status" value="1"/>
</dbReference>
<dbReference type="InterPro" id="IPR052028">
    <property type="entry name" value="HipA_Ser/Thr_kinase"/>
</dbReference>
<dbReference type="Pfam" id="PF07804">
    <property type="entry name" value="HipA_C"/>
    <property type="match status" value="1"/>
</dbReference>
<protein>
    <submittedName>
        <fullName evidence="5">Toxin HipA</fullName>
    </submittedName>
</protein>
<dbReference type="GO" id="GO:0004674">
    <property type="term" value="F:protein serine/threonine kinase activity"/>
    <property type="evidence" value="ECO:0007669"/>
    <property type="project" value="TreeGrafter"/>
</dbReference>
<dbReference type="OrthoDB" id="9805913at2"/>